<comment type="caution">
    <text evidence="4">The sequence shown here is derived from an EMBL/GenBank/DDBJ whole genome shotgun (WGS) entry which is preliminary data.</text>
</comment>
<dbReference type="RefSeq" id="WP_345550545.1">
    <property type="nucleotide sequence ID" value="NZ_BAAAZA010000012.1"/>
</dbReference>
<evidence type="ECO:0000256" key="2">
    <source>
        <dbReference type="SAM" id="MobiDB-lite"/>
    </source>
</evidence>
<comment type="similarity">
    <text evidence="1">Belongs to the glycosyl hydrolase 13 family.</text>
</comment>
<dbReference type="InterPro" id="IPR017853">
    <property type="entry name" value="GH"/>
</dbReference>
<dbReference type="InterPro" id="IPR045857">
    <property type="entry name" value="O16G_dom_2"/>
</dbReference>
<evidence type="ECO:0000256" key="1">
    <source>
        <dbReference type="ARBA" id="ARBA00008061"/>
    </source>
</evidence>
<feature type="region of interest" description="Disordered" evidence="2">
    <location>
        <begin position="1"/>
        <end position="30"/>
    </location>
</feature>
<sequence>MTTVPTSGAVGPVAGRDLTRPAVGGSGGPDRAAPWWRDAVCYQIYPRSFADSDGDGIGDLAGAAARLGHLRRLGVDAVWVTPFYPSPLADGGYDIADHTGVAPDLGTPADFDALVERAHELGIKVLVDLVPNHTSDRHPWFREAVAAGTGSRARERYVFRPGLGADGQLPPNDWQSAFGGPAWTRIREPGGSPGEWYLHLHAPEQPDLNWRDGEVVSDFERILRHWLDRGVDGFRVDVAHTLFKAQGLPDAGPGQHQDIHRNHLMPYYDQEELHPLFRTWRTLLDTHPAPAGAVPPGERVMVAEAGIFEPDRLARYVSPGEMQQTFNFAFLECPWDGTAMRDVIERSAAAMQAVGAPVTWVLSSHDAVRPVSRYGGGPVGERRARAAALLMLALPGAVYVYQGEELGLPQAELPDDRLRDPLWERSGHRERGRDGARVPLPWEGGVPPYGFSTAAPRDCWFPQPEDWAELTAAAQENDRGSMLALYRRALRLRRDHPASGAALKPEGPDSGAWFAFERGAGLRCVVNFGAQPLRLDDRAEVLLSSAPLEGRRIPQDTAVWLKHKEHDQ</sequence>
<dbReference type="GO" id="GO:0016787">
    <property type="term" value="F:hydrolase activity"/>
    <property type="evidence" value="ECO:0007669"/>
    <property type="project" value="UniProtKB-KW"/>
</dbReference>
<keyword evidence="4" id="KW-0378">Hydrolase</keyword>
<dbReference type="InterPro" id="IPR006047">
    <property type="entry name" value="GH13_cat_dom"/>
</dbReference>
<dbReference type="CDD" id="cd11332">
    <property type="entry name" value="AmyAc_OligoGlu_TS"/>
    <property type="match status" value="1"/>
</dbReference>
<dbReference type="SMART" id="SM00642">
    <property type="entry name" value="Aamy"/>
    <property type="match status" value="1"/>
</dbReference>
<evidence type="ECO:0000313" key="4">
    <source>
        <dbReference type="EMBL" id="GAA3874837.1"/>
    </source>
</evidence>
<proteinExistence type="inferred from homology"/>
<dbReference type="PANTHER" id="PTHR10357:SF179">
    <property type="entry name" value="NEUTRAL AND BASIC AMINO ACID TRANSPORT PROTEIN RBAT"/>
    <property type="match status" value="1"/>
</dbReference>
<protein>
    <submittedName>
        <fullName evidence="4">Glycoside hydrolase family 13 protein</fullName>
    </submittedName>
</protein>
<name>A0ABP7KED0_9ACTN</name>
<evidence type="ECO:0000259" key="3">
    <source>
        <dbReference type="SMART" id="SM00642"/>
    </source>
</evidence>
<keyword evidence="5" id="KW-1185">Reference proteome</keyword>
<feature type="domain" description="Glycosyl hydrolase family 13 catalytic" evidence="3">
    <location>
        <begin position="43"/>
        <end position="437"/>
    </location>
</feature>
<gene>
    <name evidence="4" type="ORF">GCM10022207_45780</name>
</gene>
<reference evidence="5" key="1">
    <citation type="journal article" date="2019" name="Int. J. Syst. Evol. Microbiol.">
        <title>The Global Catalogue of Microorganisms (GCM) 10K type strain sequencing project: providing services to taxonomists for standard genome sequencing and annotation.</title>
        <authorList>
            <consortium name="The Broad Institute Genomics Platform"/>
            <consortium name="The Broad Institute Genome Sequencing Center for Infectious Disease"/>
            <person name="Wu L."/>
            <person name="Ma J."/>
        </authorList>
    </citation>
    <scope>NUCLEOTIDE SEQUENCE [LARGE SCALE GENOMIC DNA]</scope>
    <source>
        <strain evidence="5">JCM 16578</strain>
    </source>
</reference>
<accession>A0ABP7KED0</accession>
<dbReference type="Gene3D" id="3.90.400.10">
    <property type="entry name" value="Oligo-1,6-glucosidase, Domain 2"/>
    <property type="match status" value="1"/>
</dbReference>
<evidence type="ECO:0000313" key="5">
    <source>
        <dbReference type="Proteomes" id="UP001501563"/>
    </source>
</evidence>
<dbReference type="Proteomes" id="UP001501563">
    <property type="component" value="Unassembled WGS sequence"/>
</dbReference>
<dbReference type="Pfam" id="PF00128">
    <property type="entry name" value="Alpha-amylase"/>
    <property type="match status" value="1"/>
</dbReference>
<dbReference type="SUPFAM" id="SSF51445">
    <property type="entry name" value="(Trans)glycosidases"/>
    <property type="match status" value="1"/>
</dbReference>
<dbReference type="PANTHER" id="PTHR10357">
    <property type="entry name" value="ALPHA-AMYLASE FAMILY MEMBER"/>
    <property type="match status" value="1"/>
</dbReference>
<dbReference type="EMBL" id="BAAAZA010000012">
    <property type="protein sequence ID" value="GAA3874837.1"/>
    <property type="molecule type" value="Genomic_DNA"/>
</dbReference>
<dbReference type="Gene3D" id="3.20.20.80">
    <property type="entry name" value="Glycosidases"/>
    <property type="match status" value="1"/>
</dbReference>
<organism evidence="4 5">
    <name type="scientific">Streptomyces lannensis</name>
    <dbReference type="NCBI Taxonomy" id="766498"/>
    <lineage>
        <taxon>Bacteria</taxon>
        <taxon>Bacillati</taxon>
        <taxon>Actinomycetota</taxon>
        <taxon>Actinomycetes</taxon>
        <taxon>Kitasatosporales</taxon>
        <taxon>Streptomycetaceae</taxon>
        <taxon>Streptomyces</taxon>
    </lineage>
</organism>